<proteinExistence type="predicted"/>
<gene>
    <name evidence="3" type="ORF">ROZALSC1DRAFT_24070</name>
</gene>
<name>A0A4P9YDW9_ROZAC</name>
<keyword evidence="2" id="KW-1133">Transmembrane helix</keyword>
<keyword evidence="2" id="KW-0812">Transmembrane</keyword>
<accession>A0A4P9YDW9</accession>
<evidence type="ECO:0000313" key="3">
    <source>
        <dbReference type="EMBL" id="RKP17567.1"/>
    </source>
</evidence>
<dbReference type="AlphaFoldDB" id="A0A4P9YDW9"/>
<protein>
    <submittedName>
        <fullName evidence="3">Uncharacterized protein</fullName>
    </submittedName>
</protein>
<dbReference type="EMBL" id="ML005771">
    <property type="protein sequence ID" value="RKP17567.1"/>
    <property type="molecule type" value="Genomic_DNA"/>
</dbReference>
<sequence>MSIPEALYSGLAHSKTRSLRHARMFTEKAKIPFRPDCIMKNCATFVKLMKHLSVMILWLILVGVFVNGNMSEGDEEGEWHDGGEECVRVDGRGVESMGRGGGCEGRDFVVMGVRMWMHGCVRESEGEMNAMAARREMKRLEWVLKAAQVYRVEVIDRMRAEEFAQYVFLLNCGYLRMLMDMVGLGDSYSRGMSDEDVFYDIIDRVDSDRIEKLYYFLRNRDLEVDYGMLPKDAMFVQLAVEKRDIGLFRIVVEDMPDYEMSDSLEIIFKEIYGKEYLDDFLKEILHEFKRRGAQLMHASSELEEIFRKVKGECFNSLRLEIDLKSCMFIERTIDFVAYDLKVGTDKETFELLAENELYQMIRNINFEFNVDFEYLNELIDRDRIRVIKALFYSHEIDFTKFPKSDVIGLMKRMEKIDSILLVIALQRWTYIYELYLEVYKSEHRILTLIRRQRESEIDLAYEDVLLETLKIRFGHGNVDVDKIVDAMKVYNVEICEFHSLMSGVGIEEFQEIVKIEEIERFKLDDISGDVDEGDGNEGDGDDISGDDRDVDQNNVVDEEQDEGIASDIDDTESDSDEDTLVPDERDTIDETTNIQSESELGGDSTLVETENNLMGSLTEEDLNNIRNDFQSLREETEKSCLDEDLCDDFQFKDPRSILTPIPTIVNPIESPIDNGYYSADEYDDDSGYCSDDPYPKRNVKRKVNIKELVDEGIDFSDSKEDKVESVLSAVEESVEDVKQSIPIIEVPIEVPIEKIKLSIEEIKPPIEEIEIIPEPKESIEEIIPPIIDSVTSSFPVVVKEEEEISNEIKQSKSKRKLIEKLRNKRLKQPKKPPLKENEKAGIKIKKEIQSKEINYLKEIKEPKEFIKSEASNQPLKVNLEIVDFSSQEKPSEIPINKLSNKFTKKKEKKTVKVKTKRKTEKPFTSPKPIPEPPKESPINNHSEKLNIPNTNVTTTDDSVAIVLSIVTGASSLVMAASFFLSKSKRFLAYHRSKHENFQDYLSRMA</sequence>
<feature type="transmembrane region" description="Helical" evidence="2">
    <location>
        <begin position="959"/>
        <end position="981"/>
    </location>
</feature>
<feature type="compositionally biased region" description="Basic residues" evidence="1">
    <location>
        <begin position="906"/>
        <end position="919"/>
    </location>
</feature>
<dbReference type="Proteomes" id="UP000281549">
    <property type="component" value="Unassembled WGS sequence"/>
</dbReference>
<evidence type="ECO:0000256" key="1">
    <source>
        <dbReference type="SAM" id="MobiDB-lite"/>
    </source>
</evidence>
<feature type="region of interest" description="Disordered" evidence="1">
    <location>
        <begin position="526"/>
        <end position="605"/>
    </location>
</feature>
<reference evidence="4" key="1">
    <citation type="journal article" date="2018" name="Nat. Microbiol.">
        <title>Leveraging single-cell genomics to expand the fungal tree of life.</title>
        <authorList>
            <person name="Ahrendt S.R."/>
            <person name="Quandt C.A."/>
            <person name="Ciobanu D."/>
            <person name="Clum A."/>
            <person name="Salamov A."/>
            <person name="Andreopoulos B."/>
            <person name="Cheng J.F."/>
            <person name="Woyke T."/>
            <person name="Pelin A."/>
            <person name="Henrissat B."/>
            <person name="Reynolds N.K."/>
            <person name="Benny G.L."/>
            <person name="Smith M.E."/>
            <person name="James T.Y."/>
            <person name="Grigoriev I.V."/>
        </authorList>
    </citation>
    <scope>NUCLEOTIDE SEQUENCE [LARGE SCALE GENOMIC DNA]</scope>
    <source>
        <strain evidence="4">CSF55</strain>
    </source>
</reference>
<organism evidence="3 4">
    <name type="scientific">Rozella allomycis (strain CSF55)</name>
    <dbReference type="NCBI Taxonomy" id="988480"/>
    <lineage>
        <taxon>Eukaryota</taxon>
        <taxon>Fungi</taxon>
        <taxon>Fungi incertae sedis</taxon>
        <taxon>Cryptomycota</taxon>
        <taxon>Cryptomycota incertae sedis</taxon>
        <taxon>Rozella</taxon>
    </lineage>
</organism>
<evidence type="ECO:0000256" key="2">
    <source>
        <dbReference type="SAM" id="Phobius"/>
    </source>
</evidence>
<feature type="compositionally biased region" description="Acidic residues" evidence="1">
    <location>
        <begin position="526"/>
        <end position="544"/>
    </location>
</feature>
<feature type="compositionally biased region" description="Acidic residues" evidence="1">
    <location>
        <begin position="556"/>
        <end position="589"/>
    </location>
</feature>
<evidence type="ECO:0000313" key="4">
    <source>
        <dbReference type="Proteomes" id="UP000281549"/>
    </source>
</evidence>
<keyword evidence="2" id="KW-0472">Membrane</keyword>
<feature type="region of interest" description="Disordered" evidence="1">
    <location>
        <begin position="906"/>
        <end position="951"/>
    </location>
</feature>